<dbReference type="GO" id="GO:0016747">
    <property type="term" value="F:acyltransferase activity, transferring groups other than amino-acyl groups"/>
    <property type="evidence" value="ECO:0007669"/>
    <property type="project" value="InterPro"/>
</dbReference>
<feature type="region of interest" description="Disordered" evidence="1">
    <location>
        <begin position="349"/>
        <end position="381"/>
    </location>
</feature>
<dbReference type="InterPro" id="IPR016039">
    <property type="entry name" value="Thiolase-like"/>
</dbReference>
<dbReference type="PIRSF" id="PIRSF000429">
    <property type="entry name" value="Ac-CoA_Ac_transf"/>
    <property type="match status" value="1"/>
</dbReference>
<dbReference type="PANTHER" id="PTHR42870">
    <property type="entry name" value="ACETYL-COA C-ACETYLTRANSFERASE"/>
    <property type="match status" value="1"/>
</dbReference>
<dbReference type="InterPro" id="IPR055140">
    <property type="entry name" value="Thiolase_C_2"/>
</dbReference>
<dbReference type="NCBIfam" id="NF004811">
    <property type="entry name" value="PRK06158.1"/>
    <property type="match status" value="1"/>
</dbReference>
<evidence type="ECO:0000256" key="1">
    <source>
        <dbReference type="SAM" id="MobiDB-lite"/>
    </source>
</evidence>
<reference evidence="3" key="1">
    <citation type="submission" date="2015-10" db="EMBL/GenBank/DDBJ databases">
        <authorList>
            <person name="Gilbert D.G."/>
        </authorList>
    </citation>
    <scope>NUCLEOTIDE SEQUENCE</scope>
</reference>
<dbReference type="Gene3D" id="3.40.47.10">
    <property type="match status" value="1"/>
</dbReference>
<dbReference type="EMBL" id="FAXA01000372">
    <property type="protein sequence ID" value="CUV03202.1"/>
    <property type="molecule type" value="Genomic_DNA"/>
</dbReference>
<proteinExistence type="predicted"/>
<feature type="domain" description="Thiolase C-terminal" evidence="2">
    <location>
        <begin position="237"/>
        <end position="386"/>
    </location>
</feature>
<sequence>MTTGQRDIAIVGVAESDVMGTVPNKSSLQHHAEAAHNALEDAGLAKSDVDGLLTAGGSTMVTAEYMGINPTFTDSTTVGGSSFVIHVAHAMAAIRAGYCEVALITHGQAGRSARARFPADGNLPYSQYEAPYGIIGAPINYSLACARYMHLFGEDRTRQGMAEIAVATRKWANLNPKAMMHDTPMSFDEYHDSRWVSWPFHLFDCCLVTDSGAAIIVTTAERARSLKKAPVWVLGAGEGHDHNIVSQMPDYTSTWARRSGPLSMQRAGITHDDLDLTMIYDSFTYTVMVTLESLGFCAPGEAADFVANQRTAPGGDFSLNTSGGGLSYTHPGMYGSFLLVEAVRQMRGEAGDRQVKSRKDPNQNPKISVVNGTGGSLSSTGTVVLATE</sequence>
<feature type="compositionally biased region" description="Low complexity" evidence="1">
    <location>
        <begin position="368"/>
        <end position="381"/>
    </location>
</feature>
<dbReference type="PANTHER" id="PTHR42870:SF1">
    <property type="entry name" value="NON-SPECIFIC LIPID-TRANSFER PROTEIN-LIKE 2"/>
    <property type="match status" value="1"/>
</dbReference>
<dbReference type="InterPro" id="IPR002155">
    <property type="entry name" value="Thiolase"/>
</dbReference>
<feature type="compositionally biased region" description="Basic and acidic residues" evidence="1">
    <location>
        <begin position="349"/>
        <end position="361"/>
    </location>
</feature>
<organism evidence="3">
    <name type="scientific">hydrothermal vent metagenome</name>
    <dbReference type="NCBI Taxonomy" id="652676"/>
    <lineage>
        <taxon>unclassified sequences</taxon>
        <taxon>metagenomes</taxon>
        <taxon>ecological metagenomes</taxon>
    </lineage>
</organism>
<gene>
    <name evidence="3" type="ORF">MGWOODY_Clf472</name>
</gene>
<dbReference type="SUPFAM" id="SSF53901">
    <property type="entry name" value="Thiolase-like"/>
    <property type="match status" value="2"/>
</dbReference>
<name>A0A160VAN9_9ZZZZ</name>
<protein>
    <submittedName>
        <fullName evidence="3">Putative thiolase</fullName>
    </submittedName>
</protein>
<dbReference type="CDD" id="cd00829">
    <property type="entry name" value="SCP-x_thiolase"/>
    <property type="match status" value="1"/>
</dbReference>
<dbReference type="AlphaFoldDB" id="A0A160VAN9"/>
<evidence type="ECO:0000259" key="2">
    <source>
        <dbReference type="Pfam" id="PF22691"/>
    </source>
</evidence>
<evidence type="ECO:0000313" key="3">
    <source>
        <dbReference type="EMBL" id="CUV03202.1"/>
    </source>
</evidence>
<accession>A0A160VAN9</accession>
<dbReference type="Pfam" id="PF22691">
    <property type="entry name" value="Thiolase_C_1"/>
    <property type="match status" value="1"/>
</dbReference>